<feature type="non-terminal residue" evidence="2">
    <location>
        <position position="332"/>
    </location>
</feature>
<sequence length="332" mass="36217">FFDEQQDPEAGFGGGTGRTRRNFSPPAENLLVSPEFQVSLFGQAFQIGGQGSVSAFTRDVRSEQIDASEVDVPEFLTDIMGVHSSTRLGYAGSAHASIRVEPADLRLEYERIQPGFETLGVRSMRDDRQRYSASLGLDLFDRRLQLDNSIGFDEDNLLGDRVQTQQGLDYSFDATAQLSEWFSLSAGYGLTSSETSAADPEVEVGTSDHTSHTVRLQPMFNLMRDQTTHSISLSAFYQTFEAVSRFEEDERVSDGHTLNAMVGYNVSLFGGVRVNASVNGLVGEAAGSDLQNAGLNGGMGYTFFDGRLNTNVNMGVSRNQVTREVAGDPEVP</sequence>
<dbReference type="Proteomes" id="UP000673975">
    <property type="component" value="Unassembled WGS sequence"/>
</dbReference>
<evidence type="ECO:0000313" key="2">
    <source>
        <dbReference type="EMBL" id="MBP3194035.1"/>
    </source>
</evidence>
<dbReference type="EMBL" id="JAFIDN010000038">
    <property type="protein sequence ID" value="MBP3194035.1"/>
    <property type="molecule type" value="Genomic_DNA"/>
</dbReference>
<name>A0A8J7RLV7_9BACT</name>
<reference evidence="2" key="1">
    <citation type="submission" date="2021-02" db="EMBL/GenBank/DDBJ databases">
        <title>Natronogracilivirga saccharolytica gen. nov. sp. nov. a new anaerobic, haloalkiliphilic carbohydrate-fermenting bacterium from soda lake and proposing of Cyclonatronumiaceae fam. nov. in the phylum Balneolaeota.</title>
        <authorList>
            <person name="Zhilina T.N."/>
            <person name="Sorokin D.Y."/>
            <person name="Zavarzina D.G."/>
            <person name="Toshchakov S.V."/>
            <person name="Kublanov I.V."/>
        </authorList>
    </citation>
    <scope>NUCLEOTIDE SEQUENCE</scope>
    <source>
        <strain evidence="2">Z-1702</strain>
    </source>
</reference>
<protein>
    <submittedName>
        <fullName evidence="2">Uncharacterized protein</fullName>
    </submittedName>
</protein>
<dbReference type="SUPFAM" id="SSF56935">
    <property type="entry name" value="Porins"/>
    <property type="match status" value="1"/>
</dbReference>
<dbReference type="AlphaFoldDB" id="A0A8J7RLV7"/>
<proteinExistence type="predicted"/>
<feature type="non-terminal residue" evidence="2">
    <location>
        <position position="1"/>
    </location>
</feature>
<gene>
    <name evidence="2" type="ORF">NATSA_15280</name>
</gene>
<keyword evidence="3" id="KW-1185">Reference proteome</keyword>
<accession>A0A8J7RLV7</accession>
<evidence type="ECO:0000313" key="3">
    <source>
        <dbReference type="Proteomes" id="UP000673975"/>
    </source>
</evidence>
<organism evidence="2 3">
    <name type="scientific">Natronogracilivirga saccharolytica</name>
    <dbReference type="NCBI Taxonomy" id="2812953"/>
    <lineage>
        <taxon>Bacteria</taxon>
        <taxon>Pseudomonadati</taxon>
        <taxon>Balneolota</taxon>
        <taxon>Balneolia</taxon>
        <taxon>Balneolales</taxon>
        <taxon>Cyclonatronaceae</taxon>
        <taxon>Natronogracilivirga</taxon>
    </lineage>
</organism>
<evidence type="ECO:0000256" key="1">
    <source>
        <dbReference type="SAM" id="MobiDB-lite"/>
    </source>
</evidence>
<dbReference type="RefSeq" id="WP_210513494.1">
    <property type="nucleotide sequence ID" value="NZ_JAFIDN010000038.1"/>
</dbReference>
<comment type="caution">
    <text evidence="2">The sequence shown here is derived from an EMBL/GenBank/DDBJ whole genome shotgun (WGS) entry which is preliminary data.</text>
</comment>
<feature type="region of interest" description="Disordered" evidence="1">
    <location>
        <begin position="1"/>
        <end position="26"/>
    </location>
</feature>